<evidence type="ECO:0000256" key="1">
    <source>
        <dbReference type="ARBA" id="ARBA00022801"/>
    </source>
</evidence>
<keyword evidence="4" id="KW-0732">Signal</keyword>
<protein>
    <submittedName>
        <fullName evidence="5">Platelet-activating factor acetylhydrolase plasma/intracellular isoform II</fullName>
    </submittedName>
</protein>
<feature type="chain" id="PRO_5006011684" evidence="4">
    <location>
        <begin position="23"/>
        <end position="339"/>
    </location>
</feature>
<dbReference type="EMBL" id="KT342855">
    <property type="protein sequence ID" value="ALG05224.1"/>
    <property type="molecule type" value="Genomic_DNA"/>
</dbReference>
<organism evidence="5">
    <name type="scientific">uncultured bacterium 5E7</name>
    <dbReference type="NCBI Taxonomy" id="1701324"/>
    <lineage>
        <taxon>Bacteria</taxon>
        <taxon>environmental samples</taxon>
    </lineage>
</organism>
<dbReference type="GO" id="GO:0016042">
    <property type="term" value="P:lipid catabolic process"/>
    <property type="evidence" value="ECO:0007669"/>
    <property type="project" value="UniProtKB-KW"/>
</dbReference>
<dbReference type="Pfam" id="PF07224">
    <property type="entry name" value="Chlorophyllase"/>
    <property type="match status" value="1"/>
</dbReference>
<dbReference type="AlphaFoldDB" id="A0A0N7F2A7"/>
<dbReference type="GO" id="GO:0003847">
    <property type="term" value="F:1-alkyl-2-acetylglycerophosphocholine esterase activity"/>
    <property type="evidence" value="ECO:0007669"/>
    <property type="project" value="TreeGrafter"/>
</dbReference>
<evidence type="ECO:0000256" key="4">
    <source>
        <dbReference type="SAM" id="SignalP"/>
    </source>
</evidence>
<proteinExistence type="predicted"/>
<name>A0A0N7F2A7_9BACT</name>
<dbReference type="SUPFAM" id="SSF53474">
    <property type="entry name" value="alpha/beta-Hydrolases"/>
    <property type="match status" value="1"/>
</dbReference>
<dbReference type="InterPro" id="IPR029058">
    <property type="entry name" value="AB_hydrolase_fold"/>
</dbReference>
<accession>A0A0N7F2A7</accession>
<dbReference type="InterPro" id="IPR017395">
    <property type="entry name" value="Chlorophyllase-like"/>
</dbReference>
<evidence type="ECO:0000313" key="5">
    <source>
        <dbReference type="EMBL" id="ALG05224.1"/>
    </source>
</evidence>
<dbReference type="PANTHER" id="PTHR10272:SF0">
    <property type="entry name" value="PLATELET-ACTIVATING FACTOR ACETYLHYDROLASE"/>
    <property type="match status" value="1"/>
</dbReference>
<keyword evidence="1 5" id="KW-0378">Hydrolase</keyword>
<reference evidence="5" key="1">
    <citation type="submission" date="2016-04" db="EMBL/GenBank/DDBJ databases">
        <title>Exploring the genomic information of specific uncultured soil bacteria through a new metagenomic library-based strategy.</title>
        <authorList>
            <person name="Liu Y."/>
            <person name="Zhang R."/>
        </authorList>
    </citation>
    <scope>NUCLEOTIDE SEQUENCE</scope>
</reference>
<dbReference type="Gene3D" id="3.40.50.1820">
    <property type="entry name" value="alpha/beta hydrolase"/>
    <property type="match status" value="1"/>
</dbReference>
<evidence type="ECO:0000256" key="2">
    <source>
        <dbReference type="ARBA" id="ARBA00022963"/>
    </source>
</evidence>
<dbReference type="PANTHER" id="PTHR10272">
    <property type="entry name" value="PLATELET-ACTIVATING FACTOR ACETYLHYDROLASE"/>
    <property type="match status" value="1"/>
</dbReference>
<evidence type="ECO:0000256" key="3">
    <source>
        <dbReference type="ARBA" id="ARBA00023098"/>
    </source>
</evidence>
<gene>
    <name evidence="5" type="ORF">5E7_003</name>
</gene>
<feature type="signal peptide" evidence="4">
    <location>
        <begin position="1"/>
        <end position="22"/>
    </location>
</feature>
<dbReference type="ESTHER" id="9bact-a0a0n7f2a7">
    <property type="family name" value="UCP031982"/>
</dbReference>
<sequence>MRGLLVLLLLPLVLAAAPPAWAQQPPPDPAGPGLYGVGLTSRTFQRTSSVSGQRNLETTIWYPAGSPSDGSPAIDAPPNRAGAPYPVITWSHGWTGSPMAYRYFLTHLASFGFVVLAPFHRGLSVPGPSCRAPCTDQDGTPATWQVDRPGDLTSVLAQALSLSASGDPLLGGLLDPARVGGGGHSFGGWTTLMLMAASHPYRAVVAMAPGAPGKLTASLPPAMASASEPAMLMAASLDSGLPLTFQQGLYARIPTPPEHWLLTLQRAGHLSFADTCRASGLIGISCDQAMPQDQAHTLIDRWATAFLLQWVAGDARYGPVLDGLRAAGDPALQVAVSGR</sequence>
<keyword evidence="3" id="KW-0443">Lipid metabolism</keyword>
<keyword evidence="2" id="KW-0442">Lipid degradation</keyword>